<sequence length="397" mass="42626">MAEKKDFYELLGVARDADQKTIKRAFLKLARKLHPDVSDDPHAEEKFKEVNEAYSVLSDEQKRANYDRYGDPNGPSGFGGGYVDMSDIFGGGFGGFGDIFDSFFGGGHGGRGTAQRTRGSDMGIRLSITLEEAAAGVTKTISYNRLSTCDDCNGTGLGEDGKIEDCPRCHGTGAVVQVQNTVFGQMQSQTVCPECQGTGKKVEHACETCGGQGRTPDHERVSVEIPAGVHSGQSISITGKGEAGVRGDTSGDLIVTIEVSQHKDFERRGDDLFTSVSVDSLEAIVGTTVTIDGIIKDETIEIAIPAGCKYGQQLSVAGKGMPRLHTKARGNLYVLVHIETSTGLTKDQLETITSLIDERKQNSAQETQDEQHDQSSAAADSSNHNDKKAKKASKKRR</sequence>
<dbReference type="SUPFAM" id="SSF46565">
    <property type="entry name" value="Chaperone J-domain"/>
    <property type="match status" value="1"/>
</dbReference>
<evidence type="ECO:0000256" key="9">
    <source>
        <dbReference type="ARBA" id="ARBA00061004"/>
    </source>
</evidence>
<dbReference type="InterPro" id="IPR012724">
    <property type="entry name" value="DnaJ"/>
</dbReference>
<dbReference type="CDD" id="cd10719">
    <property type="entry name" value="DnaJ_zf"/>
    <property type="match status" value="1"/>
</dbReference>
<keyword evidence="7 11" id="KW-0346">Stress response</keyword>
<dbReference type="GO" id="GO:0006260">
    <property type="term" value="P:DNA replication"/>
    <property type="evidence" value="ECO:0007669"/>
    <property type="project" value="UniProtKB-KW"/>
</dbReference>
<feature type="repeat" description="CXXCXGXG motif" evidence="11">
    <location>
        <begin position="192"/>
        <end position="199"/>
    </location>
</feature>
<feature type="binding site" evidence="11">
    <location>
        <position position="166"/>
    </location>
    <ligand>
        <name>Zn(2+)</name>
        <dbReference type="ChEBI" id="CHEBI:29105"/>
        <label>2</label>
    </ligand>
</feature>
<dbReference type="InterPro" id="IPR018253">
    <property type="entry name" value="DnaJ_domain_CS"/>
</dbReference>
<dbReference type="GO" id="GO:0009408">
    <property type="term" value="P:response to heat"/>
    <property type="evidence" value="ECO:0007669"/>
    <property type="project" value="InterPro"/>
</dbReference>
<comment type="domain">
    <text evidence="11">The J domain is necessary and sufficient to stimulate DnaK ATPase activity. Zinc center 1 plays an important role in the autonomous, DnaK-independent chaperone activity of DnaJ. Zinc center 2 is essential for interaction with DnaK and for DnaJ activity.</text>
</comment>
<feature type="zinc finger region" description="CR-type" evidence="12">
    <location>
        <begin position="136"/>
        <end position="218"/>
    </location>
</feature>
<feature type="repeat" description="CXXCXGXG motif" evidence="11">
    <location>
        <begin position="166"/>
        <end position="173"/>
    </location>
</feature>
<evidence type="ECO:0000259" key="15">
    <source>
        <dbReference type="PROSITE" id="PS51188"/>
    </source>
</evidence>
<dbReference type="InterPro" id="IPR001623">
    <property type="entry name" value="DnaJ_domain"/>
</dbReference>
<dbReference type="InterPro" id="IPR002939">
    <property type="entry name" value="DnaJ_C"/>
</dbReference>
<keyword evidence="16" id="KW-0560">Oxidoreductase</keyword>
<dbReference type="Pfam" id="PF00226">
    <property type="entry name" value="DnaJ"/>
    <property type="match status" value="1"/>
</dbReference>
<feature type="binding site" evidence="11">
    <location>
        <position position="169"/>
    </location>
    <ligand>
        <name>Zn(2+)</name>
        <dbReference type="ChEBI" id="CHEBI:29105"/>
        <label>2</label>
    </ligand>
</feature>
<dbReference type="InterPro" id="IPR001305">
    <property type="entry name" value="HSP_DnaJ_Cys-rich_dom"/>
</dbReference>
<feature type="compositionally biased region" description="Basic residues" evidence="13">
    <location>
        <begin position="387"/>
        <end position="397"/>
    </location>
</feature>
<comment type="function">
    <text evidence="11">Participates actively in the response to hyperosmotic and heat shock by preventing the aggregation of stress-denatured proteins and by disaggregating proteins, also in an autonomous, DnaK-independent fashion. Unfolded proteins bind initially to DnaJ; upon interaction with the DnaJ-bound protein, DnaK hydrolyzes its bound ATP, resulting in the formation of a stable complex. GrpE releases ADP from DnaK; ATP binding to DnaK triggers the release of the substrate protein, thus completing the reaction cycle. Several rounds of ATP-dependent interactions between DnaJ, DnaK and GrpE are required for fully efficient folding. Also involved, together with DnaK and GrpE, in the DNA replication of plasmids through activation of initiation proteins.</text>
</comment>
<dbReference type="Proteomes" id="UP000831562">
    <property type="component" value="Chromosome"/>
</dbReference>
<dbReference type="GO" id="GO:0031072">
    <property type="term" value="F:heat shock protein binding"/>
    <property type="evidence" value="ECO:0007669"/>
    <property type="project" value="InterPro"/>
</dbReference>
<feature type="region of interest" description="Disordered" evidence="13">
    <location>
        <begin position="356"/>
        <end position="397"/>
    </location>
</feature>
<keyword evidence="6 11" id="KW-0862">Zinc</keyword>
<dbReference type="Gene3D" id="1.10.287.110">
    <property type="entry name" value="DnaJ domain"/>
    <property type="match status" value="1"/>
</dbReference>
<keyword evidence="1 11" id="KW-0963">Cytoplasm</keyword>
<feature type="binding site" evidence="11">
    <location>
        <position position="192"/>
    </location>
    <ligand>
        <name>Zn(2+)</name>
        <dbReference type="ChEBI" id="CHEBI:29105"/>
        <label>2</label>
    </ligand>
</feature>
<evidence type="ECO:0000256" key="5">
    <source>
        <dbReference type="ARBA" id="ARBA00022771"/>
    </source>
</evidence>
<dbReference type="InterPro" id="IPR036869">
    <property type="entry name" value="J_dom_sf"/>
</dbReference>
<dbReference type="PANTHER" id="PTHR43096">
    <property type="entry name" value="DNAJ HOMOLOG 1, MITOCHONDRIAL-RELATED"/>
    <property type="match status" value="1"/>
</dbReference>
<evidence type="ECO:0000313" key="16">
    <source>
        <dbReference type="EMBL" id="UQF77552.1"/>
    </source>
</evidence>
<dbReference type="SMART" id="SM00271">
    <property type="entry name" value="DnaJ"/>
    <property type="match status" value="1"/>
</dbReference>
<comment type="similarity">
    <text evidence="9 11">Belongs to the DnaJ family.</text>
</comment>
<dbReference type="GO" id="GO:0042026">
    <property type="term" value="P:protein refolding"/>
    <property type="evidence" value="ECO:0007669"/>
    <property type="project" value="TreeGrafter"/>
</dbReference>
<comment type="subunit">
    <text evidence="11">Homodimer.</text>
</comment>
<reference evidence="16" key="1">
    <citation type="submission" date="2022-05" db="EMBL/GenBank/DDBJ databases">
        <title>Using nanopore sequencing to obtain complete genomes from saliva samples.</title>
        <authorList>
            <person name="Baker J.L."/>
        </authorList>
    </citation>
    <scope>NUCLEOTIDE SEQUENCE</scope>
    <source>
        <strain evidence="16">JCVI-JB-Lp32</strain>
    </source>
</reference>
<evidence type="ECO:0000256" key="6">
    <source>
        <dbReference type="ARBA" id="ARBA00022833"/>
    </source>
</evidence>
<keyword evidence="5 11" id="KW-0863">Zinc-finger</keyword>
<accession>A0A9E7AI60</accession>
<dbReference type="Pfam" id="PF01556">
    <property type="entry name" value="DnaJ_C"/>
    <property type="match status" value="1"/>
</dbReference>
<dbReference type="InterPro" id="IPR036410">
    <property type="entry name" value="HSP_DnaJ_Cys-rich_dom_sf"/>
</dbReference>
<evidence type="ECO:0000256" key="11">
    <source>
        <dbReference type="HAMAP-Rule" id="MF_01152"/>
    </source>
</evidence>
<feature type="domain" description="J" evidence="14">
    <location>
        <begin position="6"/>
        <end position="70"/>
    </location>
</feature>
<dbReference type="PROSITE" id="PS51188">
    <property type="entry name" value="ZF_CR"/>
    <property type="match status" value="1"/>
</dbReference>
<evidence type="ECO:0000259" key="14">
    <source>
        <dbReference type="PROSITE" id="PS50076"/>
    </source>
</evidence>
<feature type="domain" description="CR-type" evidence="15">
    <location>
        <begin position="136"/>
        <end position="218"/>
    </location>
</feature>
<evidence type="ECO:0000256" key="2">
    <source>
        <dbReference type="ARBA" id="ARBA00022705"/>
    </source>
</evidence>
<dbReference type="HAMAP" id="MF_01152">
    <property type="entry name" value="DnaJ"/>
    <property type="match status" value="1"/>
</dbReference>
<evidence type="ECO:0000256" key="12">
    <source>
        <dbReference type="PROSITE-ProRule" id="PRU00546"/>
    </source>
</evidence>
<keyword evidence="3 11" id="KW-0479">Metal-binding</keyword>
<dbReference type="Pfam" id="PF00684">
    <property type="entry name" value="DnaJ_CXXCXGXG"/>
    <property type="match status" value="1"/>
</dbReference>
<dbReference type="FunFam" id="1.10.287.110:FF:000031">
    <property type="entry name" value="Molecular chaperone DnaJ"/>
    <property type="match status" value="1"/>
</dbReference>
<organism evidence="16 17">
    <name type="scientific">Lancefieldella parvula</name>
    <dbReference type="NCBI Taxonomy" id="1382"/>
    <lineage>
        <taxon>Bacteria</taxon>
        <taxon>Bacillati</taxon>
        <taxon>Actinomycetota</taxon>
        <taxon>Coriobacteriia</taxon>
        <taxon>Coriobacteriales</taxon>
        <taxon>Atopobiaceae</taxon>
        <taxon>Lancefieldella</taxon>
    </lineage>
</organism>
<dbReference type="NCBIfam" id="TIGR02349">
    <property type="entry name" value="DnaJ_bact"/>
    <property type="match status" value="1"/>
</dbReference>
<dbReference type="CDD" id="cd10747">
    <property type="entry name" value="DnaJ_C"/>
    <property type="match status" value="1"/>
</dbReference>
<evidence type="ECO:0000256" key="7">
    <source>
        <dbReference type="ARBA" id="ARBA00023016"/>
    </source>
</evidence>
<dbReference type="PROSITE" id="PS00636">
    <property type="entry name" value="DNAJ_1"/>
    <property type="match status" value="1"/>
</dbReference>
<dbReference type="GO" id="GO:0005524">
    <property type="term" value="F:ATP binding"/>
    <property type="evidence" value="ECO:0007669"/>
    <property type="project" value="InterPro"/>
</dbReference>
<dbReference type="Gene3D" id="2.10.230.10">
    <property type="entry name" value="Heat shock protein DnaJ, cysteine-rich domain"/>
    <property type="match status" value="1"/>
</dbReference>
<dbReference type="GO" id="GO:0051082">
    <property type="term" value="F:unfolded protein binding"/>
    <property type="evidence" value="ECO:0007669"/>
    <property type="project" value="UniProtKB-UniRule"/>
</dbReference>
<proteinExistence type="inferred from homology"/>
<evidence type="ECO:0000256" key="1">
    <source>
        <dbReference type="ARBA" id="ARBA00022490"/>
    </source>
</evidence>
<keyword evidence="8 11" id="KW-0143">Chaperone</keyword>
<dbReference type="PRINTS" id="PR00625">
    <property type="entry name" value="JDOMAIN"/>
</dbReference>
<dbReference type="CDD" id="cd06257">
    <property type="entry name" value="DnaJ"/>
    <property type="match status" value="1"/>
</dbReference>
<dbReference type="AlphaFoldDB" id="A0A9E7AI60"/>
<feature type="repeat" description="CXXCXGXG motif" evidence="11">
    <location>
        <begin position="206"/>
        <end position="213"/>
    </location>
</feature>
<feature type="binding site" evidence="11">
    <location>
        <position position="152"/>
    </location>
    <ligand>
        <name>Zn(2+)</name>
        <dbReference type="ChEBI" id="CHEBI:29105"/>
        <label>1</label>
    </ligand>
</feature>
<dbReference type="GO" id="GO:0005737">
    <property type="term" value="C:cytoplasm"/>
    <property type="evidence" value="ECO:0007669"/>
    <property type="project" value="UniProtKB-SubCell"/>
</dbReference>
<dbReference type="NCBIfam" id="NF008035">
    <property type="entry name" value="PRK10767.1"/>
    <property type="match status" value="1"/>
</dbReference>
<keyword evidence="4 11" id="KW-0677">Repeat</keyword>
<evidence type="ECO:0000256" key="4">
    <source>
        <dbReference type="ARBA" id="ARBA00022737"/>
    </source>
</evidence>
<comment type="cofactor">
    <cofactor evidence="11">
        <name>Zn(2+)</name>
        <dbReference type="ChEBI" id="CHEBI:29105"/>
    </cofactor>
    <text evidence="11">Binds 2 Zn(2+) ions per monomer.</text>
</comment>
<feature type="binding site" evidence="11">
    <location>
        <position position="209"/>
    </location>
    <ligand>
        <name>Zn(2+)</name>
        <dbReference type="ChEBI" id="CHEBI:29105"/>
        <label>1</label>
    </ligand>
</feature>
<comment type="subcellular location">
    <subcellularLocation>
        <location evidence="11">Cytoplasm</location>
    </subcellularLocation>
</comment>
<dbReference type="FunFam" id="2.60.260.20:FF:000013">
    <property type="entry name" value="DnaJ subfamily B member 11"/>
    <property type="match status" value="1"/>
</dbReference>
<feature type="binding site" evidence="11">
    <location>
        <position position="195"/>
    </location>
    <ligand>
        <name>Zn(2+)</name>
        <dbReference type="ChEBI" id="CHEBI:29105"/>
        <label>2</label>
    </ligand>
</feature>
<evidence type="ECO:0000256" key="3">
    <source>
        <dbReference type="ARBA" id="ARBA00022723"/>
    </source>
</evidence>
<evidence type="ECO:0000256" key="10">
    <source>
        <dbReference type="ARBA" id="ARBA00067609"/>
    </source>
</evidence>
<feature type="repeat" description="CXXCXGXG motif" evidence="11">
    <location>
        <begin position="149"/>
        <end position="156"/>
    </location>
</feature>
<dbReference type="PROSITE" id="PS50076">
    <property type="entry name" value="DNAJ_2"/>
    <property type="match status" value="1"/>
</dbReference>
<gene>
    <name evidence="11 16" type="primary">dnaJ</name>
    <name evidence="16" type="ORF">M3I19_04425</name>
</gene>
<dbReference type="GO" id="GO:0008270">
    <property type="term" value="F:zinc ion binding"/>
    <property type="evidence" value="ECO:0007669"/>
    <property type="project" value="UniProtKB-UniRule"/>
</dbReference>
<dbReference type="InterPro" id="IPR008971">
    <property type="entry name" value="HSP40/DnaJ_pept-bd"/>
</dbReference>
<evidence type="ECO:0000313" key="17">
    <source>
        <dbReference type="Proteomes" id="UP000831562"/>
    </source>
</evidence>
<name>A0A9E7AI60_9ACTN</name>
<feature type="binding site" evidence="11">
    <location>
        <position position="206"/>
    </location>
    <ligand>
        <name>Zn(2+)</name>
        <dbReference type="ChEBI" id="CHEBI:29105"/>
        <label>1</label>
    </ligand>
</feature>
<evidence type="ECO:0000256" key="8">
    <source>
        <dbReference type="ARBA" id="ARBA00023186"/>
    </source>
</evidence>
<dbReference type="Gene3D" id="2.60.260.20">
    <property type="entry name" value="Urease metallochaperone UreE, N-terminal domain"/>
    <property type="match status" value="2"/>
</dbReference>
<protein>
    <recommendedName>
        <fullName evidence="10 11">Chaperone protein DnaJ</fullName>
    </recommendedName>
</protein>
<dbReference type="FunFam" id="2.10.230.10:FF:000002">
    <property type="entry name" value="Molecular chaperone DnaJ"/>
    <property type="match status" value="1"/>
</dbReference>
<feature type="binding site" evidence="11">
    <location>
        <position position="149"/>
    </location>
    <ligand>
        <name>Zn(2+)</name>
        <dbReference type="ChEBI" id="CHEBI:29105"/>
        <label>1</label>
    </ligand>
</feature>
<dbReference type="PANTHER" id="PTHR43096:SF52">
    <property type="entry name" value="DNAJ HOMOLOG 1, MITOCHONDRIAL-RELATED"/>
    <property type="match status" value="1"/>
</dbReference>
<evidence type="ECO:0000256" key="13">
    <source>
        <dbReference type="SAM" id="MobiDB-lite"/>
    </source>
</evidence>
<keyword evidence="2 11" id="KW-0235">DNA replication</keyword>
<dbReference type="SUPFAM" id="SSF49493">
    <property type="entry name" value="HSP40/DnaJ peptide-binding domain"/>
    <property type="match status" value="2"/>
</dbReference>
<dbReference type="SUPFAM" id="SSF57938">
    <property type="entry name" value="DnaJ/Hsp40 cysteine-rich domain"/>
    <property type="match status" value="1"/>
</dbReference>
<dbReference type="EMBL" id="CP097092">
    <property type="protein sequence ID" value="UQF77552.1"/>
    <property type="molecule type" value="Genomic_DNA"/>
</dbReference>
<dbReference type="GO" id="GO:0016491">
    <property type="term" value="F:oxidoreductase activity"/>
    <property type="evidence" value="ECO:0007669"/>
    <property type="project" value="UniProtKB-KW"/>
</dbReference>